<dbReference type="SUPFAM" id="SSF53383">
    <property type="entry name" value="PLP-dependent transferases"/>
    <property type="match status" value="1"/>
</dbReference>
<protein>
    <recommendedName>
        <fullName evidence="2">DegT/DnrJ/EryC1/StrS aminotransferase family protein</fullName>
    </recommendedName>
</protein>
<dbReference type="InterPro" id="IPR000653">
    <property type="entry name" value="DegT/StrS_aminotransferase"/>
</dbReference>
<dbReference type="AlphaFoldDB" id="A0A382WVQ7"/>
<dbReference type="EMBL" id="UINC01162510">
    <property type="protein sequence ID" value="SVD62298.1"/>
    <property type="molecule type" value="Genomic_DNA"/>
</dbReference>
<accession>A0A382WVQ7</accession>
<proteinExistence type="predicted"/>
<dbReference type="InterPro" id="IPR015422">
    <property type="entry name" value="PyrdxlP-dep_Trfase_small"/>
</dbReference>
<sequence length="37" mass="4181">DLPETEKTAAQIFSLPMYPSLKEEDQEGVIEVIKSIM</sequence>
<dbReference type="Pfam" id="PF01041">
    <property type="entry name" value="DegT_DnrJ_EryC1"/>
    <property type="match status" value="1"/>
</dbReference>
<reference evidence="1" key="1">
    <citation type="submission" date="2018-05" db="EMBL/GenBank/DDBJ databases">
        <authorList>
            <person name="Lanie J.A."/>
            <person name="Ng W.-L."/>
            <person name="Kazmierczak K.M."/>
            <person name="Andrzejewski T.M."/>
            <person name="Davidsen T.M."/>
            <person name="Wayne K.J."/>
            <person name="Tettelin H."/>
            <person name="Glass J.I."/>
            <person name="Rusch D."/>
            <person name="Podicherti R."/>
            <person name="Tsui H.-C.T."/>
            <person name="Winkler M.E."/>
        </authorList>
    </citation>
    <scope>NUCLEOTIDE SEQUENCE</scope>
</reference>
<dbReference type="InterPro" id="IPR015424">
    <property type="entry name" value="PyrdxlP-dep_Trfase"/>
</dbReference>
<organism evidence="1">
    <name type="scientific">marine metagenome</name>
    <dbReference type="NCBI Taxonomy" id="408172"/>
    <lineage>
        <taxon>unclassified sequences</taxon>
        <taxon>metagenomes</taxon>
        <taxon>ecological metagenomes</taxon>
    </lineage>
</organism>
<name>A0A382WVQ7_9ZZZZ</name>
<evidence type="ECO:0008006" key="2">
    <source>
        <dbReference type="Google" id="ProtNLM"/>
    </source>
</evidence>
<feature type="non-terminal residue" evidence="1">
    <location>
        <position position="1"/>
    </location>
</feature>
<evidence type="ECO:0000313" key="1">
    <source>
        <dbReference type="EMBL" id="SVD62298.1"/>
    </source>
</evidence>
<dbReference type="Gene3D" id="3.90.1150.10">
    <property type="entry name" value="Aspartate Aminotransferase, domain 1"/>
    <property type="match status" value="1"/>
</dbReference>
<gene>
    <name evidence="1" type="ORF">METZ01_LOCUS415152</name>
</gene>